<evidence type="ECO:0000256" key="1">
    <source>
        <dbReference type="SAM" id="MobiDB-lite"/>
    </source>
</evidence>
<dbReference type="HOGENOM" id="CLU_099931_1_1_1"/>
<feature type="compositionally biased region" description="Polar residues" evidence="1">
    <location>
        <begin position="1"/>
        <end position="22"/>
    </location>
</feature>
<sequence length="188" mass="21254">MDFTSVESEATISSEFPETTKANADGYTTDENARPGYRTLYIVSFIPSRLFPAHWAMWVPHQRDNQGTLISAQGDPGTGFVHEFLREYNPKEDERKPWVKAVAQIEERYILDPPEEARSTQAYNELEQVGFSIPAPGKSLRSASQQGPMKRVAIQNCQTWLADFVKRLIEKGLIGKEAHPVLDECPKN</sequence>
<proteinExistence type="predicted"/>
<keyword evidence="3" id="KW-1185">Reference proteome</keyword>
<reference evidence="3" key="1">
    <citation type="journal article" date="2013" name="Genome Announc.">
        <title>Draft genome sequence of the grapevine dieback fungus Eutypa lata UCR-EL1.</title>
        <authorList>
            <person name="Blanco-Ulate B."/>
            <person name="Rolshausen P.E."/>
            <person name="Cantu D."/>
        </authorList>
    </citation>
    <scope>NUCLEOTIDE SEQUENCE [LARGE SCALE GENOMIC DNA]</scope>
    <source>
        <strain evidence="3">UCR-EL1</strain>
    </source>
</reference>
<accession>M7SRD8</accession>
<protein>
    <submittedName>
        <fullName evidence="2">Uncharacterized protein</fullName>
    </submittedName>
</protein>
<dbReference type="AlphaFoldDB" id="M7SRD8"/>
<dbReference type="eggNOG" id="ENOG502SEUF">
    <property type="taxonomic scope" value="Eukaryota"/>
</dbReference>
<name>M7SRD8_EUTLA</name>
<evidence type="ECO:0000313" key="2">
    <source>
        <dbReference type="EMBL" id="EMR66802.1"/>
    </source>
</evidence>
<dbReference type="KEGG" id="ela:UCREL1_6213"/>
<evidence type="ECO:0000313" key="3">
    <source>
        <dbReference type="Proteomes" id="UP000012174"/>
    </source>
</evidence>
<dbReference type="Pfam" id="PF20174">
    <property type="entry name" value="DUF6540"/>
    <property type="match status" value="1"/>
</dbReference>
<dbReference type="OMA" id="WAMWIPS"/>
<dbReference type="STRING" id="1287681.M7SRD8"/>
<dbReference type="OrthoDB" id="2999773at2759"/>
<feature type="region of interest" description="Disordered" evidence="1">
    <location>
        <begin position="1"/>
        <end position="30"/>
    </location>
</feature>
<organism evidence="2 3">
    <name type="scientific">Eutypa lata (strain UCR-EL1)</name>
    <name type="common">Grapevine dieback disease fungus</name>
    <name type="synonym">Eutypa armeniacae</name>
    <dbReference type="NCBI Taxonomy" id="1287681"/>
    <lineage>
        <taxon>Eukaryota</taxon>
        <taxon>Fungi</taxon>
        <taxon>Dikarya</taxon>
        <taxon>Ascomycota</taxon>
        <taxon>Pezizomycotina</taxon>
        <taxon>Sordariomycetes</taxon>
        <taxon>Xylariomycetidae</taxon>
        <taxon>Xylariales</taxon>
        <taxon>Diatrypaceae</taxon>
        <taxon>Eutypa</taxon>
    </lineage>
</organism>
<dbReference type="InterPro" id="IPR046670">
    <property type="entry name" value="DUF6540"/>
</dbReference>
<dbReference type="EMBL" id="KB706581">
    <property type="protein sequence ID" value="EMR66802.1"/>
    <property type="molecule type" value="Genomic_DNA"/>
</dbReference>
<gene>
    <name evidence="2" type="ORF">UCREL1_6213</name>
</gene>
<dbReference type="Proteomes" id="UP000012174">
    <property type="component" value="Unassembled WGS sequence"/>
</dbReference>